<dbReference type="PANTHER" id="PTHR43651:SF3">
    <property type="entry name" value="1,4-ALPHA-GLUCAN-BRANCHING ENZYME"/>
    <property type="match status" value="1"/>
</dbReference>
<dbReference type="InterPro" id="IPR017853">
    <property type="entry name" value="GH"/>
</dbReference>
<feature type="domain" description="Alpha-amylase/branching enzyme C-terminal all beta" evidence="1">
    <location>
        <begin position="238"/>
        <end position="331"/>
    </location>
</feature>
<dbReference type="Gene3D" id="3.20.20.80">
    <property type="entry name" value="Glycosidases"/>
    <property type="match status" value="1"/>
</dbReference>
<dbReference type="InParanoid" id="A0A1V9WZF5"/>
<proteinExistence type="predicted"/>
<dbReference type="AlphaFoldDB" id="A0A1V9WZF5"/>
<dbReference type="OrthoDB" id="196493at2759"/>
<dbReference type="STRING" id="418985.A0A1V9WZF5"/>
<dbReference type="InterPro" id="IPR006048">
    <property type="entry name" value="A-amylase/branching_C"/>
</dbReference>
<reference evidence="2 3" key="1">
    <citation type="journal article" date="2017" name="Gigascience">
        <title>Draft genome of the honey bee ectoparasitic mite, Tropilaelaps mercedesae, is shaped by the parasitic life history.</title>
        <authorList>
            <person name="Dong X."/>
            <person name="Armstrong S.D."/>
            <person name="Xia D."/>
            <person name="Makepeace B.L."/>
            <person name="Darby A.C."/>
            <person name="Kadowaki T."/>
        </authorList>
    </citation>
    <scope>NUCLEOTIDE SEQUENCE [LARGE SCALE GENOMIC DNA]</scope>
    <source>
        <strain evidence="2">Wuxi-XJTLU</strain>
    </source>
</reference>
<accession>A0A1V9WZF5</accession>
<dbReference type="EMBL" id="MNPL01031516">
    <property type="protein sequence ID" value="OQR66660.1"/>
    <property type="molecule type" value="Genomic_DNA"/>
</dbReference>
<dbReference type="FunFam" id="2.60.40.1180:FF:000003">
    <property type="entry name" value="1,4-alpha-glucan-branching enzyme, chloroplastic/amyloplastic"/>
    <property type="match status" value="1"/>
</dbReference>
<dbReference type="GO" id="GO:0005978">
    <property type="term" value="P:glycogen biosynthetic process"/>
    <property type="evidence" value="ECO:0007669"/>
    <property type="project" value="TreeGrafter"/>
</dbReference>
<dbReference type="GO" id="GO:0043169">
    <property type="term" value="F:cation binding"/>
    <property type="evidence" value="ECO:0007669"/>
    <property type="project" value="InterPro"/>
</dbReference>
<dbReference type="InterPro" id="IPR013780">
    <property type="entry name" value="Glyco_hydro_b"/>
</dbReference>
<protein>
    <submittedName>
        <fullName evidence="2">Putative 1</fullName>
    </submittedName>
</protein>
<comment type="caution">
    <text evidence="2">The sequence shown here is derived from an EMBL/GenBank/DDBJ whole genome shotgun (WGS) entry which is preliminary data.</text>
</comment>
<dbReference type="Gene3D" id="2.60.40.1180">
    <property type="entry name" value="Golgi alpha-mannosidase II"/>
    <property type="match status" value="1"/>
</dbReference>
<dbReference type="Proteomes" id="UP000192247">
    <property type="component" value="Unassembled WGS sequence"/>
</dbReference>
<dbReference type="FunFam" id="3.20.20.80:FF:000338">
    <property type="entry name" value="1,4-alpha-glucan branching enzyme, putative"/>
    <property type="match status" value="1"/>
</dbReference>
<dbReference type="PANTHER" id="PTHR43651">
    <property type="entry name" value="1,4-ALPHA-GLUCAN-BRANCHING ENZYME"/>
    <property type="match status" value="1"/>
</dbReference>
<gene>
    <name evidence="2" type="ORF">BIW11_14003</name>
</gene>
<keyword evidence="3" id="KW-1185">Reference proteome</keyword>
<dbReference type="GO" id="GO:0005737">
    <property type="term" value="C:cytoplasm"/>
    <property type="evidence" value="ECO:0007669"/>
    <property type="project" value="TreeGrafter"/>
</dbReference>
<organism evidence="2 3">
    <name type="scientific">Tropilaelaps mercedesae</name>
    <dbReference type="NCBI Taxonomy" id="418985"/>
    <lineage>
        <taxon>Eukaryota</taxon>
        <taxon>Metazoa</taxon>
        <taxon>Ecdysozoa</taxon>
        <taxon>Arthropoda</taxon>
        <taxon>Chelicerata</taxon>
        <taxon>Arachnida</taxon>
        <taxon>Acari</taxon>
        <taxon>Parasitiformes</taxon>
        <taxon>Mesostigmata</taxon>
        <taxon>Gamasina</taxon>
        <taxon>Dermanyssoidea</taxon>
        <taxon>Laelapidae</taxon>
        <taxon>Tropilaelaps</taxon>
    </lineage>
</organism>
<sequence length="334" mass="38080">CSLPFITIIGDYNEYFGMNVDTESLTYLTLANDMTHEVLPGSITIAEDVSGMPALCRPIEEGGTGFDYRLAMAVPDMWIKVLKEVSDENWDIGHIVHTLTNRRWGEKTVGYAESHDQALVGDKTLAFWLMDAEMYTNMSVLSPLTPVIDRGMALHKLIRLITYSLAGEAWLNFIGNEFGHPEWLDFPREGNGNSYHHARRQFNLTDDRLLRYQFLNNWDRAMNELEETYSFLAAGPAYVSWKHEDDKVIAYERGGLLFVINFHGFKSFADYRLGIQEPGKYRIVLSSDDENFQGHCRVDKEVEAFTDAQPYASRANSLQVYIPSRCALVFSKIG</sequence>
<dbReference type="Pfam" id="PF02806">
    <property type="entry name" value="Alpha-amylase_C"/>
    <property type="match status" value="1"/>
</dbReference>
<evidence type="ECO:0000313" key="3">
    <source>
        <dbReference type="Proteomes" id="UP000192247"/>
    </source>
</evidence>
<dbReference type="SUPFAM" id="SSF51445">
    <property type="entry name" value="(Trans)glycosidases"/>
    <property type="match status" value="1"/>
</dbReference>
<name>A0A1V9WZF5_9ACAR</name>
<dbReference type="GO" id="GO:0003844">
    <property type="term" value="F:1,4-alpha-glucan branching enzyme activity"/>
    <property type="evidence" value="ECO:0007669"/>
    <property type="project" value="TreeGrafter"/>
</dbReference>
<evidence type="ECO:0000259" key="1">
    <source>
        <dbReference type="Pfam" id="PF02806"/>
    </source>
</evidence>
<evidence type="ECO:0000313" key="2">
    <source>
        <dbReference type="EMBL" id="OQR66660.1"/>
    </source>
</evidence>
<dbReference type="SUPFAM" id="SSF51011">
    <property type="entry name" value="Glycosyl hydrolase domain"/>
    <property type="match status" value="1"/>
</dbReference>
<feature type="non-terminal residue" evidence="2">
    <location>
        <position position="1"/>
    </location>
</feature>